<evidence type="ECO:0000256" key="17">
    <source>
        <dbReference type="ARBA" id="ARBA00035116"/>
    </source>
</evidence>
<feature type="domain" description="Dicer dsRNA-binding fold" evidence="25">
    <location>
        <begin position="583"/>
        <end position="673"/>
    </location>
</feature>
<dbReference type="InterPro" id="IPR014720">
    <property type="entry name" value="dsRBD_dom"/>
</dbReference>
<feature type="compositionally biased region" description="Polar residues" evidence="19">
    <location>
        <begin position="1509"/>
        <end position="1529"/>
    </location>
</feature>
<evidence type="ECO:0000256" key="7">
    <source>
        <dbReference type="ARBA" id="ARBA00022741"/>
    </source>
</evidence>
<keyword evidence="13 18" id="KW-0694">RNA-binding</keyword>
<dbReference type="InterPro" id="IPR036389">
    <property type="entry name" value="RNase_III_sf"/>
</dbReference>
<evidence type="ECO:0000256" key="16">
    <source>
        <dbReference type="ARBA" id="ARBA00023242"/>
    </source>
</evidence>
<evidence type="ECO:0000313" key="27">
    <source>
        <dbReference type="Proteomes" id="UP001054252"/>
    </source>
</evidence>
<dbReference type="GO" id="GO:0004386">
    <property type="term" value="F:helicase activity"/>
    <property type="evidence" value="ECO:0007669"/>
    <property type="project" value="UniProtKB-KW"/>
</dbReference>
<dbReference type="SMART" id="SM00358">
    <property type="entry name" value="DSRM"/>
    <property type="match status" value="2"/>
</dbReference>
<evidence type="ECO:0000256" key="12">
    <source>
        <dbReference type="ARBA" id="ARBA00022842"/>
    </source>
</evidence>
<dbReference type="PANTHER" id="PTHR14950:SF15">
    <property type="entry name" value="DICER-LIKE PROTEIN 4"/>
    <property type="match status" value="1"/>
</dbReference>
<dbReference type="SMART" id="SM00490">
    <property type="entry name" value="HELICc"/>
    <property type="match status" value="1"/>
</dbReference>
<dbReference type="FunFam" id="1.10.1520.10:FF:000004">
    <property type="entry name" value="Endoribonuclease dicer-like 1"/>
    <property type="match status" value="1"/>
</dbReference>
<evidence type="ECO:0000256" key="5">
    <source>
        <dbReference type="ARBA" id="ARBA00022723"/>
    </source>
</evidence>
<evidence type="ECO:0000256" key="9">
    <source>
        <dbReference type="ARBA" id="ARBA00022801"/>
    </source>
</evidence>
<dbReference type="EMBL" id="BPVZ01000002">
    <property type="protein sequence ID" value="GKU87159.1"/>
    <property type="molecule type" value="Genomic_DNA"/>
</dbReference>
<dbReference type="PROSITE" id="PS50142">
    <property type="entry name" value="RNASE_3_2"/>
    <property type="match status" value="2"/>
</dbReference>
<dbReference type="InterPro" id="IPR011545">
    <property type="entry name" value="DEAD/DEAH_box_helicase_dom"/>
</dbReference>
<evidence type="ECO:0000259" key="23">
    <source>
        <dbReference type="PROSITE" id="PS51192"/>
    </source>
</evidence>
<feature type="domain" description="RNase III" evidence="21">
    <location>
        <begin position="1028"/>
        <end position="1169"/>
    </location>
</feature>
<dbReference type="SUPFAM" id="SSF52540">
    <property type="entry name" value="P-loop containing nucleoside triphosphate hydrolases"/>
    <property type="match status" value="1"/>
</dbReference>
<evidence type="ECO:0000259" key="22">
    <source>
        <dbReference type="PROSITE" id="PS50821"/>
    </source>
</evidence>
<proteinExistence type="inferred from homology"/>
<dbReference type="Gene3D" id="2.170.260.10">
    <property type="entry name" value="paz domain"/>
    <property type="match status" value="1"/>
</dbReference>
<dbReference type="PROSITE" id="PS00517">
    <property type="entry name" value="RNASE_3_1"/>
    <property type="match status" value="1"/>
</dbReference>
<keyword evidence="12" id="KW-0460">Magnesium</keyword>
<dbReference type="GO" id="GO:0010267">
    <property type="term" value="P:ta-siRNA processing"/>
    <property type="evidence" value="ECO:0007669"/>
    <property type="project" value="UniProtKB-ARBA"/>
</dbReference>
<feature type="domain" description="RNase III" evidence="21">
    <location>
        <begin position="1210"/>
        <end position="1354"/>
    </location>
</feature>
<evidence type="ECO:0000256" key="2">
    <source>
        <dbReference type="ARBA" id="ARBA00001946"/>
    </source>
</evidence>
<dbReference type="PROSITE" id="PS51192">
    <property type="entry name" value="HELICASE_ATP_BIND_1"/>
    <property type="match status" value="1"/>
</dbReference>
<reference evidence="26 27" key="1">
    <citation type="journal article" date="2021" name="Commun. Biol.">
        <title>The genome of Shorea leprosula (Dipterocarpaceae) highlights the ecological relevance of drought in aseasonal tropical rainforests.</title>
        <authorList>
            <person name="Ng K.K.S."/>
            <person name="Kobayashi M.J."/>
            <person name="Fawcett J.A."/>
            <person name="Hatakeyama M."/>
            <person name="Paape T."/>
            <person name="Ng C.H."/>
            <person name="Ang C.C."/>
            <person name="Tnah L.H."/>
            <person name="Lee C.T."/>
            <person name="Nishiyama T."/>
            <person name="Sese J."/>
            <person name="O'Brien M.J."/>
            <person name="Copetti D."/>
            <person name="Mohd Noor M.I."/>
            <person name="Ong R.C."/>
            <person name="Putra M."/>
            <person name="Sireger I.Z."/>
            <person name="Indrioko S."/>
            <person name="Kosugi Y."/>
            <person name="Izuno A."/>
            <person name="Isagi Y."/>
            <person name="Lee S.L."/>
            <person name="Shimizu K.K."/>
        </authorList>
    </citation>
    <scope>NUCLEOTIDE SEQUENCE [LARGE SCALE GENOMIC DNA]</scope>
    <source>
        <strain evidence="26">214</strain>
    </source>
</reference>
<feature type="domain" description="Helicase ATP-binding" evidence="23">
    <location>
        <begin position="57"/>
        <end position="233"/>
    </location>
</feature>
<keyword evidence="6" id="KW-0677">Repeat</keyword>
<protein>
    <recommendedName>
        <fullName evidence="28">Dicer-like protein 4</fullName>
    </recommendedName>
</protein>
<evidence type="ECO:0000256" key="10">
    <source>
        <dbReference type="ARBA" id="ARBA00022806"/>
    </source>
</evidence>
<dbReference type="PROSITE" id="PS51327">
    <property type="entry name" value="DICER_DSRBF"/>
    <property type="match status" value="1"/>
</dbReference>
<evidence type="ECO:0000259" key="21">
    <source>
        <dbReference type="PROSITE" id="PS50142"/>
    </source>
</evidence>
<dbReference type="FunFam" id="3.40.50.300:FF:000705">
    <property type="entry name" value="Endoribonuclease dicer-like protein"/>
    <property type="match status" value="1"/>
</dbReference>
<dbReference type="InterPro" id="IPR005034">
    <property type="entry name" value="Dicer_dimerisation"/>
</dbReference>
<evidence type="ECO:0000259" key="20">
    <source>
        <dbReference type="PROSITE" id="PS50137"/>
    </source>
</evidence>
<dbReference type="Gene3D" id="3.30.160.380">
    <property type="entry name" value="Dicer dimerisation domain"/>
    <property type="match status" value="1"/>
</dbReference>
<comment type="caution">
    <text evidence="26">The sequence shown here is derived from an EMBL/GenBank/DDBJ whole genome shotgun (WGS) entry which is preliminary data.</text>
</comment>
<dbReference type="FunFam" id="3.30.160.20:FF:000063">
    <property type="entry name" value="Dicer-like 103"/>
    <property type="match status" value="1"/>
</dbReference>
<evidence type="ECO:0008006" key="28">
    <source>
        <dbReference type="Google" id="ProtNLM"/>
    </source>
</evidence>
<keyword evidence="5" id="KW-0479">Metal-binding</keyword>
<dbReference type="Gene3D" id="3.40.50.300">
    <property type="entry name" value="P-loop containing nucleotide triphosphate hydrolases"/>
    <property type="match status" value="2"/>
</dbReference>
<name>A0AAV5HPR4_9ROSI</name>
<dbReference type="Pfam" id="PF00270">
    <property type="entry name" value="DEAD"/>
    <property type="match status" value="1"/>
</dbReference>
<evidence type="ECO:0000256" key="11">
    <source>
        <dbReference type="ARBA" id="ARBA00022840"/>
    </source>
</evidence>
<dbReference type="InterPro" id="IPR038248">
    <property type="entry name" value="Dicer_dimer_sf"/>
</dbReference>
<dbReference type="GO" id="GO:0005524">
    <property type="term" value="F:ATP binding"/>
    <property type="evidence" value="ECO:0007669"/>
    <property type="project" value="UniProtKB-KW"/>
</dbReference>
<dbReference type="PROSITE" id="PS50137">
    <property type="entry name" value="DS_RBD"/>
    <property type="match status" value="1"/>
</dbReference>
<dbReference type="Proteomes" id="UP001054252">
    <property type="component" value="Unassembled WGS sequence"/>
</dbReference>
<dbReference type="Pfam" id="PF00271">
    <property type="entry name" value="Helicase_C"/>
    <property type="match status" value="1"/>
</dbReference>
<dbReference type="Pfam" id="PF00636">
    <property type="entry name" value="Ribonuclease_3"/>
    <property type="match status" value="2"/>
</dbReference>
<evidence type="ECO:0000259" key="24">
    <source>
        <dbReference type="PROSITE" id="PS51194"/>
    </source>
</evidence>
<evidence type="ECO:0000256" key="15">
    <source>
        <dbReference type="ARBA" id="ARBA00023211"/>
    </source>
</evidence>
<keyword evidence="15" id="KW-0464">Manganese</keyword>
<evidence type="ECO:0000256" key="6">
    <source>
        <dbReference type="ARBA" id="ARBA00022737"/>
    </source>
</evidence>
<dbReference type="GO" id="GO:0005634">
    <property type="term" value="C:nucleus"/>
    <property type="evidence" value="ECO:0007669"/>
    <property type="project" value="UniProtKB-SubCell"/>
</dbReference>
<evidence type="ECO:0000256" key="19">
    <source>
        <dbReference type="SAM" id="MobiDB-lite"/>
    </source>
</evidence>
<dbReference type="InterPro" id="IPR001650">
    <property type="entry name" value="Helicase_C-like"/>
</dbReference>
<evidence type="ECO:0000256" key="4">
    <source>
        <dbReference type="ARBA" id="ARBA00022722"/>
    </source>
</evidence>
<dbReference type="SUPFAM" id="SSF69065">
    <property type="entry name" value="RNase III domain-like"/>
    <property type="match status" value="2"/>
</dbReference>
<dbReference type="FunFam" id="3.30.160.380:FF:000001">
    <property type="entry name" value="Endoribonuclease dicer-like 1"/>
    <property type="match status" value="1"/>
</dbReference>
<evidence type="ECO:0000256" key="18">
    <source>
        <dbReference type="PROSITE-ProRule" id="PRU00657"/>
    </source>
</evidence>
<dbReference type="Pfam" id="PF14709">
    <property type="entry name" value="DND1_DSRM"/>
    <property type="match status" value="1"/>
</dbReference>
<dbReference type="SUPFAM" id="SSF54768">
    <property type="entry name" value="dsRNA-binding domain-like"/>
    <property type="match status" value="2"/>
</dbReference>
<keyword evidence="27" id="KW-1185">Reference proteome</keyword>
<sequence>MKDGGPASGGADAGVPSIITFCPKALPLIDGGEELEAKIEKKEKDPRKIARKYQLDLCQKAVEENVIVYLGTGCGKTHIAVLLIHEFGNMIRKPQKKICVFLAPTVALVQQQARVIEDSTDFKVGTYCGKSKNLKNHKDWEKELERYEVLVMTPQILVRNLYHCFIKMDLIALLIFDECHHAQATSNHPYAEIMKVYYKNNILKLPRIFGMTASPVVGKDASDKANLPKSINSLENLLNAKVYSVEDKDELESFVASPVVKVYEYGPLSSDMSSSYIHYRVKLDEIKHQCISTLSQKIGDHQSIRNIKRLLLRMHANILFCLENLGLWGALQASRLFLKGDHSERNELIEEEGNLADDSLCDKYLVQAADILASDFGKDGIQTDLSCVEELKEPFFSGKLLRLVGILSNFRLQPNMKCIVFVNRIVTARSLSYILQNLKILASWKCHYLVGVHAGDRTMSRKTMKIIIEKFRTGELNLLVATKVGEEGLDIQTCCLVIRFDLPETVASFIQSRGRARMPQSEYAFLVNSGNQKELDLIKHFKNDERRMDSEITSRTSNETFPSLEESMYKVDSSGASVSAGYSISLLHHYCSKLPHDEYFDPKPKFYYFDDLGGSVCHISLPSNAPFPQITSDPKSSNEAAKKDACLKAIEELHKSGALSDYLLLEQDNVVEEDMVMADPDLDSFEDEDSRCQLQEMIVPAALKEPWADGENPVVLNCYFVKFIPYPEDRSYKEFGLFVKAPLPKEAEKMELELHLRRRRSVMTKFVRLGVTTFNKDEIMEAQLFQEMFLKVILDRSQFMSEFVPLGKDAFSMSSNSTFYLLLPMVLHDCEKKLTVDWTMMRRCLSSPIFKSPAEIIMNEIPPSDCLELANGCRSRTDVVNSLVHVPHKDEFCFVTDVVDEKNGYSPYKDSEATNFMEHFINRFNIHLKHPEQPLLRAKPLASLHNLLCNRKPEDAEAHELDEFFYDLPPEVCHLKILGFPKDVGSSLYLLPSVMHRLENLLVAIELKTVLSTSFPEAAEVKADTVLEALTTEKCQERFSLERFEVLGDAFLKYAVARHLFLLHGALDEGELTRKRSNAVNNSNLFLLATRRNLQAYIRDKPFDPCQFFTFGRPCPIICSKETEEKIHLQDHSSQPDQPRCSRGHHWLHKKTIADVVEALVGAFLVDSGFKAATAFLQWIGIKVDFEASQVTHACIASKNYMPLASQVDVSVLEKSLEYQFLHRGLLLQAIIHPSYNKHGGGCYQRLEFLGDAVLDYLITSYLFSVYPKLKPGQLTDLRSASVNNKVFANVSVCRSFHKFLLSDSHGLSEAIEKYADFVSSLSPEGQSFKEPKCPKALGDLVESCLGAILLDTGFNLNRVWKIMLSLLDPVKSFSNVQLNPIRELRELCQAHKFEPQSSYSKRGGNFEVVLKVNIKGVPSEFSAVNRNKKDALRIASQQLFGELKSQGYASKSKTLEEVLKGINKMEPCLIGYDEKPIEVTIPDTTAFENMKLEEPSSNFKLRTHSNRKTNTSSLGSSHLGLPQSSQSEVVGRVPGNSLPDANCGIISPCTDESTKVTAKQRLYEICAANFWKPPVFECCAEEGPSHLRSFTYKVIVEIEEASNLTLECYGSSKSKKKAAADDAAEGALWYLKHEGYSR</sequence>
<gene>
    <name evidence="26" type="ORF">SLEP1_g1603</name>
</gene>
<dbReference type="GO" id="GO:0004525">
    <property type="term" value="F:ribonuclease III activity"/>
    <property type="evidence" value="ECO:0007669"/>
    <property type="project" value="InterPro"/>
</dbReference>
<dbReference type="GO" id="GO:0046872">
    <property type="term" value="F:metal ion binding"/>
    <property type="evidence" value="ECO:0007669"/>
    <property type="project" value="UniProtKB-KW"/>
</dbReference>
<accession>A0AAV5HPR4</accession>
<dbReference type="InterPro" id="IPR003100">
    <property type="entry name" value="PAZ_dom"/>
</dbReference>
<evidence type="ECO:0000256" key="1">
    <source>
        <dbReference type="ARBA" id="ARBA00001936"/>
    </source>
</evidence>
<feature type="region of interest" description="Disordered" evidence="19">
    <location>
        <begin position="1503"/>
        <end position="1530"/>
    </location>
</feature>
<evidence type="ECO:0000313" key="26">
    <source>
        <dbReference type="EMBL" id="GKU87159.1"/>
    </source>
</evidence>
<dbReference type="GO" id="GO:0005737">
    <property type="term" value="C:cytoplasm"/>
    <property type="evidence" value="ECO:0007669"/>
    <property type="project" value="TreeGrafter"/>
</dbReference>
<dbReference type="PROSITE" id="PS50821">
    <property type="entry name" value="PAZ"/>
    <property type="match status" value="1"/>
</dbReference>
<keyword evidence="16" id="KW-0539">Nucleus</keyword>
<evidence type="ECO:0000256" key="3">
    <source>
        <dbReference type="ARBA" id="ARBA00004123"/>
    </source>
</evidence>
<dbReference type="InterPro" id="IPR014001">
    <property type="entry name" value="Helicase_ATP-bd"/>
</dbReference>
<keyword evidence="8" id="KW-0255">Endonuclease</keyword>
<keyword evidence="10" id="KW-0347">Helicase</keyword>
<keyword evidence="14" id="KW-0943">RNA-mediated gene silencing</keyword>
<dbReference type="CDD" id="cd18034">
    <property type="entry name" value="DEXHc_dicer"/>
    <property type="match status" value="1"/>
</dbReference>
<dbReference type="SMART" id="SM00949">
    <property type="entry name" value="PAZ"/>
    <property type="match status" value="1"/>
</dbReference>
<evidence type="ECO:0000256" key="13">
    <source>
        <dbReference type="ARBA" id="ARBA00022884"/>
    </source>
</evidence>
<evidence type="ECO:0000256" key="8">
    <source>
        <dbReference type="ARBA" id="ARBA00022759"/>
    </source>
</evidence>
<dbReference type="SUPFAM" id="SSF101690">
    <property type="entry name" value="PAZ domain"/>
    <property type="match status" value="1"/>
</dbReference>
<dbReference type="SMART" id="SM00487">
    <property type="entry name" value="DEXDc"/>
    <property type="match status" value="1"/>
</dbReference>
<dbReference type="PANTHER" id="PTHR14950">
    <property type="entry name" value="DICER-RELATED"/>
    <property type="match status" value="1"/>
</dbReference>
<comment type="similarity">
    <text evidence="17 18">Belongs to the helicase family. Dicer subfamily.</text>
</comment>
<feature type="domain" description="DRBM" evidence="20">
    <location>
        <begin position="1558"/>
        <end position="1634"/>
    </location>
</feature>
<dbReference type="Pfam" id="PF03368">
    <property type="entry name" value="Dicer_dimer"/>
    <property type="match status" value="1"/>
</dbReference>
<keyword evidence="9" id="KW-0378">Hydrolase</keyword>
<dbReference type="PROSITE" id="PS51194">
    <property type="entry name" value="HELICASE_CTER"/>
    <property type="match status" value="1"/>
</dbReference>
<comment type="subcellular location">
    <subcellularLocation>
        <location evidence="3">Nucleus</location>
    </subcellularLocation>
</comment>
<dbReference type="InterPro" id="IPR027417">
    <property type="entry name" value="P-loop_NTPase"/>
</dbReference>
<dbReference type="InterPro" id="IPR036085">
    <property type="entry name" value="PAZ_dom_sf"/>
</dbReference>
<feature type="domain" description="Helicase C-terminal" evidence="24">
    <location>
        <begin position="399"/>
        <end position="569"/>
    </location>
</feature>
<dbReference type="FunFam" id="3.40.50.300:FF:000420">
    <property type="entry name" value="Endoribonuclease dicer-like 1"/>
    <property type="match status" value="1"/>
</dbReference>
<keyword evidence="4" id="KW-0540">Nuclease</keyword>
<comment type="cofactor">
    <cofactor evidence="2">
        <name>Mg(2+)</name>
        <dbReference type="ChEBI" id="CHEBI:18420"/>
    </cofactor>
</comment>
<dbReference type="GO" id="GO:0003723">
    <property type="term" value="F:RNA binding"/>
    <property type="evidence" value="ECO:0007669"/>
    <property type="project" value="UniProtKB-UniRule"/>
</dbReference>
<keyword evidence="11" id="KW-0067">ATP-binding</keyword>
<evidence type="ECO:0000256" key="14">
    <source>
        <dbReference type="ARBA" id="ARBA00023158"/>
    </source>
</evidence>
<keyword evidence="7" id="KW-0547">Nucleotide-binding</keyword>
<evidence type="ECO:0000259" key="25">
    <source>
        <dbReference type="PROSITE" id="PS51327"/>
    </source>
</evidence>
<dbReference type="Gene3D" id="1.10.1520.10">
    <property type="entry name" value="Ribonuclease III domain"/>
    <property type="match status" value="2"/>
</dbReference>
<dbReference type="SMART" id="SM00535">
    <property type="entry name" value="RIBOc"/>
    <property type="match status" value="2"/>
</dbReference>
<comment type="cofactor">
    <cofactor evidence="1">
        <name>Mn(2+)</name>
        <dbReference type="ChEBI" id="CHEBI:29035"/>
    </cofactor>
</comment>
<feature type="domain" description="PAZ" evidence="22">
    <location>
        <begin position="853"/>
        <end position="977"/>
    </location>
</feature>
<organism evidence="26 27">
    <name type="scientific">Rubroshorea leprosula</name>
    <dbReference type="NCBI Taxonomy" id="152421"/>
    <lineage>
        <taxon>Eukaryota</taxon>
        <taxon>Viridiplantae</taxon>
        <taxon>Streptophyta</taxon>
        <taxon>Embryophyta</taxon>
        <taxon>Tracheophyta</taxon>
        <taxon>Spermatophyta</taxon>
        <taxon>Magnoliopsida</taxon>
        <taxon>eudicotyledons</taxon>
        <taxon>Gunneridae</taxon>
        <taxon>Pentapetalae</taxon>
        <taxon>rosids</taxon>
        <taxon>malvids</taxon>
        <taxon>Malvales</taxon>
        <taxon>Dipterocarpaceae</taxon>
        <taxon>Rubroshorea</taxon>
    </lineage>
</organism>
<dbReference type="CDD" id="cd00593">
    <property type="entry name" value="RIBOc"/>
    <property type="match status" value="2"/>
</dbReference>
<dbReference type="Gene3D" id="3.30.160.20">
    <property type="match status" value="2"/>
</dbReference>
<dbReference type="InterPro" id="IPR000999">
    <property type="entry name" value="RNase_III_dom"/>
</dbReference>